<organism evidence="1 2">
    <name type="scientific">Anopheles farauti</name>
    <dbReference type="NCBI Taxonomy" id="69004"/>
    <lineage>
        <taxon>Eukaryota</taxon>
        <taxon>Metazoa</taxon>
        <taxon>Ecdysozoa</taxon>
        <taxon>Arthropoda</taxon>
        <taxon>Hexapoda</taxon>
        <taxon>Insecta</taxon>
        <taxon>Pterygota</taxon>
        <taxon>Neoptera</taxon>
        <taxon>Endopterygota</taxon>
        <taxon>Diptera</taxon>
        <taxon>Nematocera</taxon>
        <taxon>Culicoidea</taxon>
        <taxon>Culicidae</taxon>
        <taxon>Anophelinae</taxon>
        <taxon>Anopheles</taxon>
    </lineage>
</organism>
<protein>
    <submittedName>
        <fullName evidence="1">Uncharacterized protein</fullName>
    </submittedName>
</protein>
<dbReference type="VEuPathDB" id="VectorBase:AFAF012319"/>
<proteinExistence type="predicted"/>
<accession>A0A182QKZ2</accession>
<name>A0A182QKZ2_9DIPT</name>
<dbReference type="EnsemblMetazoa" id="AFAF012319-RA">
    <property type="protein sequence ID" value="AFAF012319-PA"/>
    <property type="gene ID" value="AFAF012319"/>
</dbReference>
<evidence type="ECO:0000313" key="2">
    <source>
        <dbReference type="Proteomes" id="UP000075886"/>
    </source>
</evidence>
<keyword evidence="2" id="KW-1185">Reference proteome</keyword>
<dbReference type="EMBL" id="AXCN02002674">
    <property type="status" value="NOT_ANNOTATED_CDS"/>
    <property type="molecule type" value="Genomic_DNA"/>
</dbReference>
<dbReference type="Proteomes" id="UP000075886">
    <property type="component" value="Unassembled WGS sequence"/>
</dbReference>
<evidence type="ECO:0000313" key="1">
    <source>
        <dbReference type="EnsemblMetazoa" id="AFAF012319-PA"/>
    </source>
</evidence>
<dbReference type="AlphaFoldDB" id="A0A182QKZ2"/>
<reference evidence="1" key="2">
    <citation type="submission" date="2020-05" db="UniProtKB">
        <authorList>
            <consortium name="EnsemblMetazoa"/>
        </authorList>
    </citation>
    <scope>IDENTIFICATION</scope>
    <source>
        <strain evidence="1">FAR1</strain>
    </source>
</reference>
<sequence>MKGFRIDCTKTPIRPSQMETEKEALTIVAAHVGKHSLTHDGKKYIAMFDESTEIFVLHLPFGVPTKDVGKEMALFVEVLSIKRGVWHPKYGKTLPQSCPTHDIERHYTCITSDINTTTARGNYRHALHEEWKEYRIQMAMTMTDGKAK</sequence>
<reference evidence="2" key="1">
    <citation type="submission" date="2014-01" db="EMBL/GenBank/DDBJ databases">
        <title>The Genome Sequence of Anopheles farauti FAR1 (V2).</title>
        <authorList>
            <consortium name="The Broad Institute Genomics Platform"/>
            <person name="Neafsey D.E."/>
            <person name="Besansky N."/>
            <person name="Howell P."/>
            <person name="Walton C."/>
            <person name="Young S.K."/>
            <person name="Zeng Q."/>
            <person name="Gargeya S."/>
            <person name="Fitzgerald M."/>
            <person name="Haas B."/>
            <person name="Abouelleil A."/>
            <person name="Allen A.W."/>
            <person name="Alvarado L."/>
            <person name="Arachchi H.M."/>
            <person name="Berlin A.M."/>
            <person name="Chapman S.B."/>
            <person name="Gainer-Dewar J."/>
            <person name="Goldberg J."/>
            <person name="Griggs A."/>
            <person name="Gujja S."/>
            <person name="Hansen M."/>
            <person name="Howarth C."/>
            <person name="Imamovic A."/>
            <person name="Ireland A."/>
            <person name="Larimer J."/>
            <person name="McCowan C."/>
            <person name="Murphy C."/>
            <person name="Pearson M."/>
            <person name="Poon T.W."/>
            <person name="Priest M."/>
            <person name="Roberts A."/>
            <person name="Saif S."/>
            <person name="Shea T."/>
            <person name="Sisk P."/>
            <person name="Sykes S."/>
            <person name="Wortman J."/>
            <person name="Nusbaum C."/>
            <person name="Birren B."/>
        </authorList>
    </citation>
    <scope>NUCLEOTIDE SEQUENCE [LARGE SCALE GENOMIC DNA]</scope>
    <source>
        <strain evidence="2">FAR1</strain>
    </source>
</reference>